<feature type="non-terminal residue" evidence="3">
    <location>
        <position position="1"/>
    </location>
</feature>
<dbReference type="AlphaFoldDB" id="A0A392T0Q1"/>
<feature type="non-terminal residue" evidence="3">
    <location>
        <position position="95"/>
    </location>
</feature>
<dbReference type="PRINTS" id="PR00301">
    <property type="entry name" value="HEATSHOCK70"/>
</dbReference>
<dbReference type="InterPro" id="IPR018181">
    <property type="entry name" value="Heat_shock_70_CS"/>
</dbReference>
<reference evidence="3 4" key="1">
    <citation type="journal article" date="2018" name="Front. Plant Sci.">
        <title>Red Clover (Trifolium pratense) and Zigzag Clover (T. medium) - A Picture of Genomic Similarities and Differences.</title>
        <authorList>
            <person name="Dluhosova J."/>
            <person name="Istvanek J."/>
            <person name="Nedelnik J."/>
            <person name="Repkova J."/>
        </authorList>
    </citation>
    <scope>NUCLEOTIDE SEQUENCE [LARGE SCALE GENOMIC DNA]</scope>
    <source>
        <strain evidence="4">cv. 10/8</strain>
        <tissue evidence="3">Leaf</tissue>
    </source>
</reference>
<organism evidence="3 4">
    <name type="scientific">Trifolium medium</name>
    <dbReference type="NCBI Taxonomy" id="97028"/>
    <lineage>
        <taxon>Eukaryota</taxon>
        <taxon>Viridiplantae</taxon>
        <taxon>Streptophyta</taxon>
        <taxon>Embryophyta</taxon>
        <taxon>Tracheophyta</taxon>
        <taxon>Spermatophyta</taxon>
        <taxon>Magnoliopsida</taxon>
        <taxon>eudicotyledons</taxon>
        <taxon>Gunneridae</taxon>
        <taxon>Pentapetalae</taxon>
        <taxon>rosids</taxon>
        <taxon>fabids</taxon>
        <taxon>Fabales</taxon>
        <taxon>Fabaceae</taxon>
        <taxon>Papilionoideae</taxon>
        <taxon>50 kb inversion clade</taxon>
        <taxon>NPAAA clade</taxon>
        <taxon>Hologalegina</taxon>
        <taxon>IRL clade</taxon>
        <taxon>Trifolieae</taxon>
        <taxon>Trifolium</taxon>
    </lineage>
</organism>
<dbReference type="EMBL" id="LXQA010483102">
    <property type="protein sequence ID" value="MCI54678.1"/>
    <property type="molecule type" value="Genomic_DNA"/>
</dbReference>
<dbReference type="GO" id="GO:0140662">
    <property type="term" value="F:ATP-dependent protein folding chaperone"/>
    <property type="evidence" value="ECO:0007669"/>
    <property type="project" value="InterPro"/>
</dbReference>
<sequence length="95" mass="10190">KTVESCLTDSKMEKSSVDDIVLVGGSSRIPKVQELLSDFFNGKDLCKSINPDETVACGAAVLAAVLCEDIKNLPKFVLRDVTPLSLGIKTFGDIM</sequence>
<proteinExistence type="predicted"/>
<keyword evidence="1" id="KW-0547">Nucleotide-binding</keyword>
<name>A0A392T0Q1_9FABA</name>
<dbReference type="InterPro" id="IPR043129">
    <property type="entry name" value="ATPase_NBD"/>
</dbReference>
<dbReference type="Gene3D" id="3.30.420.40">
    <property type="match status" value="2"/>
</dbReference>
<protein>
    <submittedName>
        <fullName evidence="3">Heat-shock protein</fullName>
    </submittedName>
</protein>
<evidence type="ECO:0000256" key="1">
    <source>
        <dbReference type="ARBA" id="ARBA00022741"/>
    </source>
</evidence>
<dbReference type="GO" id="GO:0005524">
    <property type="term" value="F:ATP binding"/>
    <property type="evidence" value="ECO:0007669"/>
    <property type="project" value="UniProtKB-KW"/>
</dbReference>
<dbReference type="InterPro" id="IPR013126">
    <property type="entry name" value="Hsp_70_fam"/>
</dbReference>
<evidence type="ECO:0000313" key="4">
    <source>
        <dbReference type="Proteomes" id="UP000265520"/>
    </source>
</evidence>
<dbReference type="PANTHER" id="PTHR19375">
    <property type="entry name" value="HEAT SHOCK PROTEIN 70KDA"/>
    <property type="match status" value="1"/>
</dbReference>
<dbReference type="Proteomes" id="UP000265520">
    <property type="component" value="Unassembled WGS sequence"/>
</dbReference>
<keyword evidence="4" id="KW-1185">Reference proteome</keyword>
<dbReference type="Pfam" id="PF00012">
    <property type="entry name" value="HSP70"/>
    <property type="match status" value="1"/>
</dbReference>
<evidence type="ECO:0000256" key="2">
    <source>
        <dbReference type="ARBA" id="ARBA00022840"/>
    </source>
</evidence>
<keyword evidence="2" id="KW-0067">ATP-binding</keyword>
<comment type="caution">
    <text evidence="3">The sequence shown here is derived from an EMBL/GenBank/DDBJ whole genome shotgun (WGS) entry which is preliminary data.</text>
</comment>
<dbReference type="SUPFAM" id="SSF53067">
    <property type="entry name" value="Actin-like ATPase domain"/>
    <property type="match status" value="1"/>
</dbReference>
<dbReference type="PROSITE" id="PS01036">
    <property type="entry name" value="HSP70_3"/>
    <property type="match status" value="1"/>
</dbReference>
<accession>A0A392T0Q1</accession>
<evidence type="ECO:0000313" key="3">
    <source>
        <dbReference type="EMBL" id="MCI54678.1"/>
    </source>
</evidence>